<dbReference type="PANTHER" id="PTHR43639:SF1">
    <property type="entry name" value="SHORT-CHAIN DEHYDROGENASE_REDUCTASE FAMILY PROTEIN"/>
    <property type="match status" value="1"/>
</dbReference>
<dbReference type="STRING" id="1336235.GCA_000518785_01237"/>
<name>A0A376AKJ9_9HYPH</name>
<dbReference type="PRINTS" id="PR00081">
    <property type="entry name" value="GDHRDH"/>
</dbReference>
<dbReference type="InterPro" id="IPR002347">
    <property type="entry name" value="SDR_fam"/>
</dbReference>
<proteinExistence type="inferred from homology"/>
<dbReference type="Proteomes" id="UP000254764">
    <property type="component" value="Unassembled WGS sequence"/>
</dbReference>
<dbReference type="Pfam" id="PF00106">
    <property type="entry name" value="adh_short"/>
    <property type="match status" value="1"/>
</dbReference>
<protein>
    <recommendedName>
        <fullName evidence="6">Short chain dehydrogenase</fullName>
    </recommendedName>
</protein>
<evidence type="ECO:0000313" key="5">
    <source>
        <dbReference type="Proteomes" id="UP000254764"/>
    </source>
</evidence>
<dbReference type="PANTHER" id="PTHR43639">
    <property type="entry name" value="OXIDOREDUCTASE, SHORT-CHAIN DEHYDROGENASE/REDUCTASE FAMILY (AFU_ORTHOLOGUE AFUA_5G02870)"/>
    <property type="match status" value="1"/>
</dbReference>
<evidence type="ECO:0000313" key="4">
    <source>
        <dbReference type="EMBL" id="SSC68197.1"/>
    </source>
</evidence>
<organism evidence="4 5">
    <name type="scientific">Ciceribacter selenitireducens ATCC BAA-1503</name>
    <dbReference type="NCBI Taxonomy" id="1336235"/>
    <lineage>
        <taxon>Bacteria</taxon>
        <taxon>Pseudomonadati</taxon>
        <taxon>Pseudomonadota</taxon>
        <taxon>Alphaproteobacteria</taxon>
        <taxon>Hyphomicrobiales</taxon>
        <taxon>Rhizobiaceae</taxon>
        <taxon>Ciceribacter</taxon>
    </lineage>
</organism>
<dbReference type="AlphaFoldDB" id="A0A376AKJ9"/>
<dbReference type="InterPro" id="IPR036291">
    <property type="entry name" value="NAD(P)-bd_dom_sf"/>
</dbReference>
<evidence type="ECO:0000256" key="3">
    <source>
        <dbReference type="RuleBase" id="RU000363"/>
    </source>
</evidence>
<dbReference type="PRINTS" id="PR00080">
    <property type="entry name" value="SDRFAMILY"/>
</dbReference>
<evidence type="ECO:0000256" key="1">
    <source>
        <dbReference type="ARBA" id="ARBA00006484"/>
    </source>
</evidence>
<accession>A0A376AKJ9</accession>
<keyword evidence="5" id="KW-1185">Reference proteome</keyword>
<comment type="similarity">
    <text evidence="1 3">Belongs to the short-chain dehydrogenases/reductases (SDR) family.</text>
</comment>
<dbReference type="RefSeq" id="WP_115670714.1">
    <property type="nucleotide sequence ID" value="NZ_UEYP01000006.1"/>
</dbReference>
<keyword evidence="2" id="KW-0560">Oxidoreductase</keyword>
<gene>
    <name evidence="4" type="ORF">RHIZ70_3905</name>
</gene>
<dbReference type="NCBIfam" id="NF006597">
    <property type="entry name" value="PRK09134.1"/>
    <property type="match status" value="1"/>
</dbReference>
<evidence type="ECO:0000256" key="2">
    <source>
        <dbReference type="ARBA" id="ARBA00023002"/>
    </source>
</evidence>
<dbReference type="EMBL" id="UEYP01000006">
    <property type="protein sequence ID" value="SSC68197.1"/>
    <property type="molecule type" value="Genomic_DNA"/>
</dbReference>
<dbReference type="Gene3D" id="3.40.50.720">
    <property type="entry name" value="NAD(P)-binding Rossmann-like Domain"/>
    <property type="match status" value="1"/>
</dbReference>
<reference evidence="5" key="1">
    <citation type="submission" date="2018-07" db="EMBL/GenBank/DDBJ databases">
        <authorList>
            <person name="Peiro R."/>
            <person name="Begona"/>
            <person name="Cbmso G."/>
            <person name="Lopez M."/>
            <person name="Gonzalez S."/>
        </authorList>
    </citation>
    <scope>NUCLEOTIDE SEQUENCE [LARGE SCALE GENOMIC DNA]</scope>
</reference>
<dbReference type="OrthoDB" id="9786360at2"/>
<dbReference type="SUPFAM" id="SSF51735">
    <property type="entry name" value="NAD(P)-binding Rossmann-fold domains"/>
    <property type="match status" value="1"/>
</dbReference>
<sequence length="255" mass="27045">MKDNIPKTALVTGSAKRLGRAIALDLARSGFSVAVHANRSGDEAQAVVDEIRGFGGTAVALQADLRDKHATAALVPTAAAALGPIGLLVNNASVFLDDSAQAFDADVFDQHFDLHVRAPAILASALLQELPARQNGLIVNIIDQRVLAPKPTFFSYGLSKSTLLAATRTMAQAFAPRIRVNGIGPGPTLKSARQTDEDFQAQIDALPLGRGPELGEFGRTIRFLFDTPSITGQMIALDGGQHLAWRMPGETEITE</sequence>
<evidence type="ECO:0008006" key="6">
    <source>
        <dbReference type="Google" id="ProtNLM"/>
    </source>
</evidence>
<dbReference type="GO" id="GO:0016491">
    <property type="term" value="F:oxidoreductase activity"/>
    <property type="evidence" value="ECO:0007669"/>
    <property type="project" value="UniProtKB-KW"/>
</dbReference>